<dbReference type="GO" id="GO:0003964">
    <property type="term" value="F:RNA-directed DNA polymerase activity"/>
    <property type="evidence" value="ECO:0007669"/>
    <property type="project" value="UniProtKB-EC"/>
</dbReference>
<dbReference type="Gene3D" id="3.30.420.10">
    <property type="entry name" value="Ribonuclease H-like superfamily/Ribonuclease H"/>
    <property type="match status" value="1"/>
</dbReference>
<dbReference type="Proteomes" id="UP001175271">
    <property type="component" value="Unassembled WGS sequence"/>
</dbReference>
<feature type="domain" description="Integrase zinc-binding" evidence="2">
    <location>
        <begin position="62"/>
        <end position="111"/>
    </location>
</feature>
<evidence type="ECO:0000313" key="4">
    <source>
        <dbReference type="Proteomes" id="UP001175271"/>
    </source>
</evidence>
<evidence type="ECO:0000259" key="2">
    <source>
        <dbReference type="Pfam" id="PF17921"/>
    </source>
</evidence>
<evidence type="ECO:0000256" key="1">
    <source>
        <dbReference type="ARBA" id="ARBA00012493"/>
    </source>
</evidence>
<dbReference type="Gene3D" id="1.10.340.70">
    <property type="match status" value="1"/>
</dbReference>
<dbReference type="InterPro" id="IPR050951">
    <property type="entry name" value="Retrovirus_Pol_polyprotein"/>
</dbReference>
<name>A0AA39IQ01_9BILA</name>
<evidence type="ECO:0000313" key="3">
    <source>
        <dbReference type="EMBL" id="KAK0427018.1"/>
    </source>
</evidence>
<dbReference type="InterPro" id="IPR012337">
    <property type="entry name" value="RNaseH-like_sf"/>
</dbReference>
<protein>
    <recommendedName>
        <fullName evidence="1">RNA-directed DNA polymerase</fullName>
        <ecNumber evidence="1">2.7.7.49</ecNumber>
    </recommendedName>
</protein>
<reference evidence="3" key="1">
    <citation type="submission" date="2023-06" db="EMBL/GenBank/DDBJ databases">
        <title>Genomic analysis of the entomopathogenic nematode Steinernema hermaphroditum.</title>
        <authorList>
            <person name="Schwarz E.M."/>
            <person name="Heppert J.K."/>
            <person name="Baniya A."/>
            <person name="Schwartz H.T."/>
            <person name="Tan C.-H."/>
            <person name="Antoshechkin I."/>
            <person name="Sternberg P.W."/>
            <person name="Goodrich-Blair H."/>
            <person name="Dillman A.R."/>
        </authorList>
    </citation>
    <scope>NUCLEOTIDE SEQUENCE</scope>
    <source>
        <strain evidence="3">PS9179</strain>
        <tissue evidence="3">Whole animal</tissue>
    </source>
</reference>
<sequence>MTDADYNDVSSLLNDGVNPREGKVARQSLKRKATDYIIINEKLCKKEGDATLIVVKKGEELRHIERVHLETGHGGRDVCLEKLKKGYYWNRMKHDIVHFIAHCHQCQLNRTALSTQNNELRPVRPPRQPCTMYGIDLITLPESRSGNRYAAVAVDYFTKYPFARAIPNKSALESSHPYYMAKTPDTTRGPRLLLS</sequence>
<organism evidence="3 4">
    <name type="scientific">Steinernema hermaphroditum</name>
    <dbReference type="NCBI Taxonomy" id="289476"/>
    <lineage>
        <taxon>Eukaryota</taxon>
        <taxon>Metazoa</taxon>
        <taxon>Ecdysozoa</taxon>
        <taxon>Nematoda</taxon>
        <taxon>Chromadorea</taxon>
        <taxon>Rhabditida</taxon>
        <taxon>Tylenchina</taxon>
        <taxon>Panagrolaimomorpha</taxon>
        <taxon>Strongyloidoidea</taxon>
        <taxon>Steinernematidae</taxon>
        <taxon>Steinernema</taxon>
    </lineage>
</organism>
<dbReference type="GO" id="GO:0003676">
    <property type="term" value="F:nucleic acid binding"/>
    <property type="evidence" value="ECO:0007669"/>
    <property type="project" value="InterPro"/>
</dbReference>
<dbReference type="PANTHER" id="PTHR37984:SF5">
    <property type="entry name" value="PROTEIN NYNRIN-LIKE"/>
    <property type="match status" value="1"/>
</dbReference>
<proteinExistence type="predicted"/>
<dbReference type="InterPro" id="IPR041588">
    <property type="entry name" value="Integrase_H2C2"/>
</dbReference>
<gene>
    <name evidence="3" type="ORF">QR680_010020</name>
</gene>
<dbReference type="InterPro" id="IPR036397">
    <property type="entry name" value="RNaseH_sf"/>
</dbReference>
<comment type="caution">
    <text evidence="3">The sequence shown here is derived from an EMBL/GenBank/DDBJ whole genome shotgun (WGS) entry which is preliminary data.</text>
</comment>
<dbReference type="SUPFAM" id="SSF53098">
    <property type="entry name" value="Ribonuclease H-like"/>
    <property type="match status" value="1"/>
</dbReference>
<dbReference type="Pfam" id="PF17921">
    <property type="entry name" value="Integrase_H2C2"/>
    <property type="match status" value="1"/>
</dbReference>
<keyword evidence="4" id="KW-1185">Reference proteome</keyword>
<dbReference type="PANTHER" id="PTHR37984">
    <property type="entry name" value="PROTEIN CBG26694"/>
    <property type="match status" value="1"/>
</dbReference>
<dbReference type="EC" id="2.7.7.49" evidence="1"/>
<accession>A0AA39IQ01</accession>
<dbReference type="EMBL" id="JAUCMV010000001">
    <property type="protein sequence ID" value="KAK0427018.1"/>
    <property type="molecule type" value="Genomic_DNA"/>
</dbReference>
<dbReference type="AlphaFoldDB" id="A0AA39IQ01"/>